<dbReference type="InterPro" id="IPR036034">
    <property type="entry name" value="PDZ_sf"/>
</dbReference>
<proteinExistence type="predicted"/>
<dbReference type="AlphaFoldDB" id="A0A024U0H6"/>
<evidence type="ECO:0000313" key="1">
    <source>
        <dbReference type="EMBL" id="ETV99739.1"/>
    </source>
</evidence>
<accession>A0A024U0H6</accession>
<dbReference type="EMBL" id="KI913966">
    <property type="protein sequence ID" value="ETV99739.1"/>
    <property type="molecule type" value="Genomic_DNA"/>
</dbReference>
<dbReference type="STRING" id="157072.A0A024U0H6"/>
<gene>
    <name evidence="1" type="ORF">H310_07793</name>
</gene>
<dbReference type="OrthoDB" id="66912at2759"/>
<dbReference type="RefSeq" id="XP_008871515.1">
    <property type="nucleotide sequence ID" value="XM_008873293.1"/>
</dbReference>
<reference evidence="1" key="1">
    <citation type="submission" date="2013-12" db="EMBL/GenBank/DDBJ databases">
        <title>The Genome Sequence of Aphanomyces invadans NJM9701.</title>
        <authorList>
            <consortium name="The Broad Institute Genomics Platform"/>
            <person name="Russ C."/>
            <person name="Tyler B."/>
            <person name="van West P."/>
            <person name="Dieguez-Uribeondo J."/>
            <person name="Young S.K."/>
            <person name="Zeng Q."/>
            <person name="Gargeya S."/>
            <person name="Fitzgerald M."/>
            <person name="Abouelleil A."/>
            <person name="Alvarado L."/>
            <person name="Chapman S.B."/>
            <person name="Gainer-Dewar J."/>
            <person name="Goldberg J."/>
            <person name="Griggs A."/>
            <person name="Gujja S."/>
            <person name="Hansen M."/>
            <person name="Howarth C."/>
            <person name="Imamovic A."/>
            <person name="Ireland A."/>
            <person name="Larimer J."/>
            <person name="McCowan C."/>
            <person name="Murphy C."/>
            <person name="Pearson M."/>
            <person name="Poon T.W."/>
            <person name="Priest M."/>
            <person name="Roberts A."/>
            <person name="Saif S."/>
            <person name="Shea T."/>
            <person name="Sykes S."/>
            <person name="Wortman J."/>
            <person name="Nusbaum C."/>
            <person name="Birren B."/>
        </authorList>
    </citation>
    <scope>NUCLEOTIDE SEQUENCE [LARGE SCALE GENOMIC DNA]</scope>
    <source>
        <strain evidence="1">NJM9701</strain>
    </source>
</reference>
<sequence>MATPRPSSQSTAISDYLDDIPAIIEYIWCGESVGLKLGRHTLVKTPPAIQHTWTNGDDVNITLATEFYSKKVIVRRVSKRVLSGVRPKFVLHSINGAPVRMDNFNEMMVVLKTGHAAGIPQVLEFQPNPMPVMVIYVPEGGVLDHAGVTTEYELMTINHVNVTYLTLDQIGRMLHECTKPCHLTFGWTLPIDSSCDVPLAMLTDDATVSV</sequence>
<dbReference type="GeneID" id="20084843"/>
<dbReference type="VEuPathDB" id="FungiDB:H310_07793"/>
<protein>
    <submittedName>
        <fullName evidence="1">Uncharacterized protein</fullName>
    </submittedName>
</protein>
<organism evidence="1">
    <name type="scientific">Aphanomyces invadans</name>
    <dbReference type="NCBI Taxonomy" id="157072"/>
    <lineage>
        <taxon>Eukaryota</taxon>
        <taxon>Sar</taxon>
        <taxon>Stramenopiles</taxon>
        <taxon>Oomycota</taxon>
        <taxon>Saprolegniomycetes</taxon>
        <taxon>Saprolegniales</taxon>
        <taxon>Verrucalvaceae</taxon>
        <taxon>Aphanomyces</taxon>
    </lineage>
</organism>
<dbReference type="SUPFAM" id="SSF50156">
    <property type="entry name" value="PDZ domain-like"/>
    <property type="match status" value="1"/>
</dbReference>
<name>A0A024U0H6_9STRA</name>